<proteinExistence type="predicted"/>
<name>A0A0K0FX86_STRVS</name>
<reference evidence="2" key="2">
    <citation type="submission" date="2015-08" db="UniProtKB">
        <authorList>
            <consortium name="WormBaseParasite"/>
        </authorList>
    </citation>
    <scope>IDENTIFICATION</scope>
</reference>
<dbReference type="STRING" id="75913.A0A0K0FX86"/>
<evidence type="ECO:0000313" key="1">
    <source>
        <dbReference type="Proteomes" id="UP000035680"/>
    </source>
</evidence>
<sequence length="144" mass="16886">MGEDIPVNNVKAGEIKLMEEAMTPYELNEEIENAQKNLEECQILRKCVSQGWSTVTEEVLNQCYICMRAKCSNHKRPISWSPPKHAREREHFDLFYIDKQVLILFVNVFSKFTYIGVLKDKKVESFVNFFDKTYIRLGRTAEKS</sequence>
<evidence type="ECO:0000313" key="2">
    <source>
        <dbReference type="WBParaSite" id="SVE_1705800.1"/>
    </source>
</evidence>
<accession>A0A0K0FX86</accession>
<dbReference type="AlphaFoldDB" id="A0A0K0FX86"/>
<reference evidence="1" key="1">
    <citation type="submission" date="2014-07" db="EMBL/GenBank/DDBJ databases">
        <authorList>
            <person name="Martin A.A"/>
            <person name="De Silva N."/>
        </authorList>
    </citation>
    <scope>NUCLEOTIDE SEQUENCE</scope>
</reference>
<organism evidence="1 2">
    <name type="scientific">Strongyloides venezuelensis</name>
    <name type="common">Threadworm</name>
    <dbReference type="NCBI Taxonomy" id="75913"/>
    <lineage>
        <taxon>Eukaryota</taxon>
        <taxon>Metazoa</taxon>
        <taxon>Ecdysozoa</taxon>
        <taxon>Nematoda</taxon>
        <taxon>Chromadorea</taxon>
        <taxon>Rhabditida</taxon>
        <taxon>Tylenchina</taxon>
        <taxon>Panagrolaimomorpha</taxon>
        <taxon>Strongyloidoidea</taxon>
        <taxon>Strongyloididae</taxon>
        <taxon>Strongyloides</taxon>
    </lineage>
</organism>
<protein>
    <submittedName>
        <fullName evidence="2">Integrase_H2C2 domain-containing protein</fullName>
    </submittedName>
</protein>
<dbReference type="WBParaSite" id="SVE_1705800.1">
    <property type="protein sequence ID" value="SVE_1705800.1"/>
    <property type="gene ID" value="SVE_1705800"/>
</dbReference>
<keyword evidence="1" id="KW-1185">Reference proteome</keyword>
<dbReference type="Proteomes" id="UP000035680">
    <property type="component" value="Unassembled WGS sequence"/>
</dbReference>